<keyword evidence="2" id="KW-1185">Reference proteome</keyword>
<sequence length="249" mass="27516">MKRMRDTAIHLVDSDTPDAKCQRLGGEVPHTSDVIPAPSMKQKRDMAIDIVDSDTPDAKHRHLKEEVPHASDVIPAPSMKWKRDTAIDIADSDTPDTKCQRLEEALNAHLGNATKSLFILLNELLYSVISFLGVKELRTCTKVLTLLRDIASPSFLAAVHFTPAQTPYWLSIDQKHCEALLVWSRMASFTSPKNLFFNVAQDIHLCVLNIFIQAPRAANIPAVYLSCHGDSICMVLAATVLESLQASGC</sequence>
<protein>
    <submittedName>
        <fullName evidence="1">Uncharacterized protein</fullName>
    </submittedName>
</protein>
<evidence type="ECO:0000313" key="2">
    <source>
        <dbReference type="Proteomes" id="UP000053820"/>
    </source>
</evidence>
<dbReference type="Proteomes" id="UP000053820">
    <property type="component" value="Unassembled WGS sequence"/>
</dbReference>
<organism evidence="1 2">
    <name type="scientific">Hydnomerulius pinastri MD-312</name>
    <dbReference type="NCBI Taxonomy" id="994086"/>
    <lineage>
        <taxon>Eukaryota</taxon>
        <taxon>Fungi</taxon>
        <taxon>Dikarya</taxon>
        <taxon>Basidiomycota</taxon>
        <taxon>Agaricomycotina</taxon>
        <taxon>Agaricomycetes</taxon>
        <taxon>Agaricomycetidae</taxon>
        <taxon>Boletales</taxon>
        <taxon>Boletales incertae sedis</taxon>
        <taxon>Leucogyrophana</taxon>
    </lineage>
</organism>
<name>A0A0C9W0Z3_9AGAM</name>
<dbReference type="OrthoDB" id="2693377at2759"/>
<dbReference type="EMBL" id="KN839885">
    <property type="protein sequence ID" value="KIJ59538.1"/>
    <property type="molecule type" value="Genomic_DNA"/>
</dbReference>
<gene>
    <name evidence="1" type="ORF">HYDPIDRAFT_33069</name>
</gene>
<proteinExistence type="predicted"/>
<evidence type="ECO:0000313" key="1">
    <source>
        <dbReference type="EMBL" id="KIJ59538.1"/>
    </source>
</evidence>
<dbReference type="AlphaFoldDB" id="A0A0C9W0Z3"/>
<reference evidence="1 2" key="1">
    <citation type="submission" date="2014-04" db="EMBL/GenBank/DDBJ databases">
        <title>Evolutionary Origins and Diversification of the Mycorrhizal Mutualists.</title>
        <authorList>
            <consortium name="DOE Joint Genome Institute"/>
            <consortium name="Mycorrhizal Genomics Consortium"/>
            <person name="Kohler A."/>
            <person name="Kuo A."/>
            <person name="Nagy L.G."/>
            <person name="Floudas D."/>
            <person name="Copeland A."/>
            <person name="Barry K.W."/>
            <person name="Cichocki N."/>
            <person name="Veneault-Fourrey C."/>
            <person name="LaButti K."/>
            <person name="Lindquist E.A."/>
            <person name="Lipzen A."/>
            <person name="Lundell T."/>
            <person name="Morin E."/>
            <person name="Murat C."/>
            <person name="Riley R."/>
            <person name="Ohm R."/>
            <person name="Sun H."/>
            <person name="Tunlid A."/>
            <person name="Henrissat B."/>
            <person name="Grigoriev I.V."/>
            <person name="Hibbett D.S."/>
            <person name="Martin F."/>
        </authorList>
    </citation>
    <scope>NUCLEOTIDE SEQUENCE [LARGE SCALE GENOMIC DNA]</scope>
    <source>
        <strain evidence="1 2">MD-312</strain>
    </source>
</reference>
<dbReference type="HOGENOM" id="CLU_1115875_0_0_1"/>
<accession>A0A0C9W0Z3</accession>